<evidence type="ECO:0000259" key="14">
    <source>
        <dbReference type="PROSITE" id="PS51103"/>
    </source>
</evidence>
<feature type="transmembrane region" description="Helical" evidence="12">
    <location>
        <begin position="14"/>
        <end position="37"/>
    </location>
</feature>
<dbReference type="InterPro" id="IPR010975">
    <property type="entry name" value="PTS_IIBC_a_glc"/>
</dbReference>
<feature type="transmembrane region" description="Helical" evidence="12">
    <location>
        <begin position="311"/>
        <end position="328"/>
    </location>
</feature>
<feature type="domain" description="PTS EIIC type-1" evidence="14">
    <location>
        <begin position="5"/>
        <end position="425"/>
    </location>
</feature>
<dbReference type="Gene3D" id="3.30.1360.60">
    <property type="entry name" value="Glucose permease domain IIB"/>
    <property type="match status" value="1"/>
</dbReference>
<feature type="active site" description="Phosphocysteine intermediate; for EIIB activity" evidence="11">
    <location>
        <position position="470"/>
    </location>
</feature>
<feature type="transmembrane region" description="Helical" evidence="12">
    <location>
        <begin position="206"/>
        <end position="227"/>
    </location>
</feature>
<comment type="subcellular location">
    <subcellularLocation>
        <location evidence="1">Cell membrane</location>
        <topology evidence="1">Multi-pass membrane protein</topology>
    </subcellularLocation>
</comment>
<dbReference type="AlphaFoldDB" id="A0A0G4K885"/>
<evidence type="ECO:0000256" key="8">
    <source>
        <dbReference type="ARBA" id="ARBA00022777"/>
    </source>
</evidence>
<feature type="transmembrane region" description="Helical" evidence="12">
    <location>
        <begin position="280"/>
        <end position="304"/>
    </location>
</feature>
<feature type="transmembrane region" description="Helical" evidence="12">
    <location>
        <begin position="179"/>
        <end position="200"/>
    </location>
</feature>
<dbReference type="GO" id="GO:0009401">
    <property type="term" value="P:phosphoenolpyruvate-dependent sugar phosphotransferase system"/>
    <property type="evidence" value="ECO:0007669"/>
    <property type="project" value="UniProtKB-KW"/>
</dbReference>
<keyword evidence="4" id="KW-0762">Sugar transport</keyword>
<keyword evidence="8" id="KW-0418">Kinase</keyword>
<reference evidence="16" key="1">
    <citation type="submission" date="2015-04" db="EMBL/GenBank/DDBJ databases">
        <authorList>
            <person name="Mushtaq Mamoona"/>
        </authorList>
    </citation>
    <scope>NUCLEOTIDE SEQUENCE [LARGE SCALE GENOMIC DNA]</scope>
    <source>
        <strain evidence="16">AN4859/03</strain>
    </source>
</reference>
<feature type="transmembrane region" description="Helical" evidence="12">
    <location>
        <begin position="389"/>
        <end position="413"/>
    </location>
</feature>
<dbReference type="PANTHER" id="PTHR30009:SF12">
    <property type="entry name" value="PHOSPHOTRANSFERASE IIC COMPONENT GLVC"/>
    <property type="match status" value="1"/>
</dbReference>
<feature type="transmembrane region" description="Helical" evidence="12">
    <location>
        <begin position="134"/>
        <end position="158"/>
    </location>
</feature>
<feature type="transmembrane region" description="Helical" evidence="12">
    <location>
        <begin position="239"/>
        <end position="260"/>
    </location>
</feature>
<dbReference type="GO" id="GO:0005886">
    <property type="term" value="C:plasma membrane"/>
    <property type="evidence" value="ECO:0007669"/>
    <property type="project" value="UniProtKB-SubCell"/>
</dbReference>
<sequence length="528" mass="58818">MFANIDLRASFQKFGAAMFVPVLLFSFSGLIAGLTIIFKDQYIVGNLADPEGIFYKFVFIIEEGAWTIFRNMPLFFCLGIPIGLSKMAPERAILATLICYLSYNYFISAILNFFGPYFGVDFTQEVGGVSGLTLIAGIKTLDTNIIGAIFIGFVITIIHNRFYETKLPDYLGVFQGTSFVHIIGFFVVLVLAFLTCLIWPKIQNLIYSMQTFLIKAGGVGVFIYTFLERILIPTGLHHFIYGPFIYGPAVVPEGIEAYWINHVAEFSNMLEPFKDLFPEGGFALHGNSKVFGAPGLALAIYFCANNENRKKIAALLIPVTLTSVLVGITEPLEFTFLFISPFLFLVHSILAATLSTVLYVVGGVVGNYGSGLIAFITQNWIFAIKNHSAMVIANIVIGLIFTAIWFFLFRFLILKFNIKTPGRGDSDIKLYTKKDYKEEREVKKSNFEDQAAIYLEALGGRNNIEHFTNCATRLRVTVKDINLVKDAAYFQKAGSYGVVKKGNAIQIIIGLSVSQVKAKFEELLKNDE</sequence>
<dbReference type="Pfam" id="PF00367">
    <property type="entry name" value="PTS_EIIB"/>
    <property type="match status" value="1"/>
</dbReference>
<dbReference type="PROSITE" id="PS51098">
    <property type="entry name" value="PTS_EIIB_TYPE_1"/>
    <property type="match status" value="1"/>
</dbReference>
<dbReference type="GO" id="GO:0008982">
    <property type="term" value="F:protein-N(PI)-phosphohistidine-sugar phosphotransferase activity"/>
    <property type="evidence" value="ECO:0007669"/>
    <property type="project" value="InterPro"/>
</dbReference>
<evidence type="ECO:0000256" key="11">
    <source>
        <dbReference type="PROSITE-ProRule" id="PRU00421"/>
    </source>
</evidence>
<keyword evidence="10 12" id="KW-0472">Membrane</keyword>
<dbReference type="NCBIfam" id="TIGR00826">
    <property type="entry name" value="EIIB_glc"/>
    <property type="match status" value="1"/>
</dbReference>
<dbReference type="PANTHER" id="PTHR30009">
    <property type="entry name" value="CYTOCHROME C-TYPE SYNTHESIS PROTEIN AND PTS TRANSMEMBRANE COMPONENT"/>
    <property type="match status" value="1"/>
</dbReference>
<dbReference type="InterPro" id="IPR001996">
    <property type="entry name" value="PTS_IIB_1"/>
</dbReference>
<dbReference type="InterPro" id="IPR013013">
    <property type="entry name" value="PTS_EIIC_1"/>
</dbReference>
<dbReference type="EC" id="2.7.1.69" evidence="15"/>
<dbReference type="NCBIfam" id="TIGR02005">
    <property type="entry name" value="PTS-IIBC-alpha"/>
    <property type="match status" value="1"/>
</dbReference>
<dbReference type="GO" id="GO:0016301">
    <property type="term" value="F:kinase activity"/>
    <property type="evidence" value="ECO:0007669"/>
    <property type="project" value="UniProtKB-KW"/>
</dbReference>
<proteinExistence type="predicted"/>
<dbReference type="SUPFAM" id="SSF55604">
    <property type="entry name" value="Glucose permease domain IIB"/>
    <property type="match status" value="1"/>
</dbReference>
<keyword evidence="6" id="KW-0598">Phosphotransferase system</keyword>
<evidence type="ECO:0000256" key="10">
    <source>
        <dbReference type="ARBA" id="ARBA00023136"/>
    </source>
</evidence>
<evidence type="ECO:0000313" key="15">
    <source>
        <dbReference type="EMBL" id="CRF34109.1"/>
    </source>
</evidence>
<accession>A0A0G4K885</accession>
<protein>
    <submittedName>
        <fullName evidence="15">PTS system maltose-specific EIICB component</fullName>
        <ecNumber evidence="15">2.7.1.69</ecNumber>
    </submittedName>
</protein>
<dbReference type="InterPro" id="IPR003352">
    <property type="entry name" value="PTS_EIIC"/>
</dbReference>
<evidence type="ECO:0000256" key="1">
    <source>
        <dbReference type="ARBA" id="ARBA00004651"/>
    </source>
</evidence>
<dbReference type="InterPro" id="IPR050429">
    <property type="entry name" value="PTS_Glucose_EIICBA"/>
</dbReference>
<keyword evidence="9 12" id="KW-1133">Transmembrane helix</keyword>
<evidence type="ECO:0000256" key="7">
    <source>
        <dbReference type="ARBA" id="ARBA00022692"/>
    </source>
</evidence>
<dbReference type="Pfam" id="PF02378">
    <property type="entry name" value="PTS_EIIC"/>
    <property type="match status" value="1"/>
</dbReference>
<dbReference type="CDD" id="cd00212">
    <property type="entry name" value="PTS_IIB_glc"/>
    <property type="match status" value="1"/>
</dbReference>
<organism evidence="15 16">
    <name type="scientific">Brachyspira suanatina</name>
    <dbReference type="NCBI Taxonomy" id="381802"/>
    <lineage>
        <taxon>Bacteria</taxon>
        <taxon>Pseudomonadati</taxon>
        <taxon>Spirochaetota</taxon>
        <taxon>Spirochaetia</taxon>
        <taxon>Brachyspirales</taxon>
        <taxon>Brachyspiraceae</taxon>
        <taxon>Brachyspira</taxon>
    </lineage>
</organism>
<dbReference type="GO" id="GO:0090563">
    <property type="term" value="F:protein-phosphocysteine-sugar phosphotransferase activity"/>
    <property type="evidence" value="ECO:0007669"/>
    <property type="project" value="TreeGrafter"/>
</dbReference>
<gene>
    <name evidence="15" type="primary">malP</name>
    <name evidence="15" type="ORF">BRSU_1883</name>
</gene>
<dbReference type="InterPro" id="IPR018113">
    <property type="entry name" value="PTrfase_EIIB_Cys"/>
</dbReference>
<dbReference type="PROSITE" id="PS51103">
    <property type="entry name" value="PTS_EIIC_TYPE_1"/>
    <property type="match status" value="1"/>
</dbReference>
<evidence type="ECO:0000256" key="9">
    <source>
        <dbReference type="ARBA" id="ARBA00022989"/>
    </source>
</evidence>
<evidence type="ECO:0000256" key="6">
    <source>
        <dbReference type="ARBA" id="ARBA00022683"/>
    </source>
</evidence>
<dbReference type="PROSITE" id="PS01035">
    <property type="entry name" value="PTS_EIIB_TYPE_1_CYS"/>
    <property type="match status" value="1"/>
</dbReference>
<dbReference type="Proteomes" id="UP000043763">
    <property type="component" value="Unassembled WGS sequence"/>
</dbReference>
<dbReference type="RefSeq" id="WP_048595043.1">
    <property type="nucleotide sequence ID" value="NZ_CVLB01000001.1"/>
</dbReference>
<keyword evidence="3" id="KW-1003">Cell membrane</keyword>
<evidence type="ECO:0000256" key="4">
    <source>
        <dbReference type="ARBA" id="ARBA00022597"/>
    </source>
</evidence>
<keyword evidence="2" id="KW-0813">Transport</keyword>
<dbReference type="EMBL" id="CVLB01000001">
    <property type="protein sequence ID" value="CRF34109.1"/>
    <property type="molecule type" value="Genomic_DNA"/>
</dbReference>
<name>A0A0G4K885_9SPIR</name>
<keyword evidence="7 12" id="KW-0812">Transmembrane</keyword>
<keyword evidence="5 15" id="KW-0808">Transferase</keyword>
<evidence type="ECO:0000256" key="3">
    <source>
        <dbReference type="ARBA" id="ARBA00022475"/>
    </source>
</evidence>
<dbReference type="InterPro" id="IPR036878">
    <property type="entry name" value="Glu_permease_IIB"/>
</dbReference>
<keyword evidence="16" id="KW-1185">Reference proteome</keyword>
<evidence type="ECO:0000256" key="5">
    <source>
        <dbReference type="ARBA" id="ARBA00022679"/>
    </source>
</evidence>
<evidence type="ECO:0000256" key="12">
    <source>
        <dbReference type="SAM" id="Phobius"/>
    </source>
</evidence>
<dbReference type="OrthoDB" id="9764327at2"/>
<evidence type="ECO:0000313" key="16">
    <source>
        <dbReference type="Proteomes" id="UP000043763"/>
    </source>
</evidence>
<evidence type="ECO:0000256" key="2">
    <source>
        <dbReference type="ARBA" id="ARBA00022448"/>
    </source>
</evidence>
<feature type="domain" description="PTS EIIB type-1" evidence="13">
    <location>
        <begin position="448"/>
        <end position="528"/>
    </location>
</feature>
<evidence type="ECO:0000259" key="13">
    <source>
        <dbReference type="PROSITE" id="PS51098"/>
    </source>
</evidence>
<feature type="transmembrane region" description="Helical" evidence="12">
    <location>
        <begin position="92"/>
        <end position="114"/>
    </location>
</feature>